<dbReference type="EMBL" id="GBRH01243052">
    <property type="protein sequence ID" value="JAD54843.1"/>
    <property type="molecule type" value="Transcribed_RNA"/>
</dbReference>
<reference evidence="1" key="1">
    <citation type="submission" date="2014-09" db="EMBL/GenBank/DDBJ databases">
        <authorList>
            <person name="Magalhaes I.L.F."/>
            <person name="Oliveira U."/>
            <person name="Santos F.R."/>
            <person name="Vidigal T.H.D.A."/>
            <person name="Brescovit A.D."/>
            <person name="Santos A.J."/>
        </authorList>
    </citation>
    <scope>NUCLEOTIDE SEQUENCE</scope>
    <source>
        <tissue evidence="1">Shoot tissue taken approximately 20 cm above the soil surface</tissue>
    </source>
</reference>
<organism evidence="1">
    <name type="scientific">Arundo donax</name>
    <name type="common">Giant reed</name>
    <name type="synonym">Donax arundinaceus</name>
    <dbReference type="NCBI Taxonomy" id="35708"/>
    <lineage>
        <taxon>Eukaryota</taxon>
        <taxon>Viridiplantae</taxon>
        <taxon>Streptophyta</taxon>
        <taxon>Embryophyta</taxon>
        <taxon>Tracheophyta</taxon>
        <taxon>Spermatophyta</taxon>
        <taxon>Magnoliopsida</taxon>
        <taxon>Liliopsida</taxon>
        <taxon>Poales</taxon>
        <taxon>Poaceae</taxon>
        <taxon>PACMAD clade</taxon>
        <taxon>Arundinoideae</taxon>
        <taxon>Arundineae</taxon>
        <taxon>Arundo</taxon>
    </lineage>
</organism>
<protein>
    <submittedName>
        <fullName evidence="1">Uncharacterized protein</fullName>
    </submittedName>
</protein>
<dbReference type="AlphaFoldDB" id="A0A0A9AY76"/>
<evidence type="ECO:0000313" key="1">
    <source>
        <dbReference type="EMBL" id="JAD54843.1"/>
    </source>
</evidence>
<proteinExistence type="predicted"/>
<reference evidence="1" key="2">
    <citation type="journal article" date="2015" name="Data Brief">
        <title>Shoot transcriptome of the giant reed, Arundo donax.</title>
        <authorList>
            <person name="Barrero R.A."/>
            <person name="Guerrero F.D."/>
            <person name="Moolhuijzen P."/>
            <person name="Goolsby J.A."/>
            <person name="Tidwell J."/>
            <person name="Bellgard S.E."/>
            <person name="Bellgard M.I."/>
        </authorList>
    </citation>
    <scope>NUCLEOTIDE SEQUENCE</scope>
    <source>
        <tissue evidence="1">Shoot tissue taken approximately 20 cm above the soil surface</tissue>
    </source>
</reference>
<sequence>MVSTEEILLERPRAPGPAPRSASIRFFRSISSIARRHQYMAKFGAVCFFNSSVCSGLMV</sequence>
<accession>A0A0A9AY76</accession>
<name>A0A0A9AY76_ARUDO</name>